<keyword evidence="1" id="KW-0472">Membrane</keyword>
<protein>
    <submittedName>
        <fullName evidence="2">Uncharacterized protein</fullName>
    </submittedName>
</protein>
<sequence>MGFEGDCVLIFQVRFRRRFDVDKNRYTSILEVIIVLSSFILGLRAGGLEWQRDIFVPSCLGSLWCFGDCGLSLYSVWTAHPPEV</sequence>
<feature type="transmembrane region" description="Helical" evidence="1">
    <location>
        <begin position="26"/>
        <end position="43"/>
    </location>
</feature>
<proteinExistence type="predicted"/>
<accession>A0ABR4L3Z4</accession>
<keyword evidence="3" id="KW-1185">Reference proteome</keyword>
<dbReference type="GeneID" id="98153611"/>
<reference evidence="2 3" key="1">
    <citation type="submission" date="2024-07" db="EMBL/GenBank/DDBJ databases">
        <title>Section-level genome sequencing and comparative genomics of Aspergillus sections Usti and Cavernicolus.</title>
        <authorList>
            <consortium name="Lawrence Berkeley National Laboratory"/>
            <person name="Nybo J.L."/>
            <person name="Vesth T.C."/>
            <person name="Theobald S."/>
            <person name="Frisvad J.C."/>
            <person name="Larsen T.O."/>
            <person name="Kjaerboelling I."/>
            <person name="Rothschild-Mancinelli K."/>
            <person name="Lyhne E.K."/>
            <person name="Kogle M.E."/>
            <person name="Barry K."/>
            <person name="Clum A."/>
            <person name="Na H."/>
            <person name="Ledsgaard L."/>
            <person name="Lin J."/>
            <person name="Lipzen A."/>
            <person name="Kuo A."/>
            <person name="Riley R."/>
            <person name="Mondo S."/>
            <person name="LaButti K."/>
            <person name="Haridas S."/>
            <person name="Pangalinan J."/>
            <person name="Salamov A.A."/>
            <person name="Simmons B.A."/>
            <person name="Magnuson J.K."/>
            <person name="Chen J."/>
            <person name="Drula E."/>
            <person name="Henrissat B."/>
            <person name="Wiebenga A."/>
            <person name="Lubbers R.J."/>
            <person name="Gomes A.C."/>
            <person name="Macurrencykelacurrency M.R."/>
            <person name="Stajich J."/>
            <person name="Grigoriev I.V."/>
            <person name="Mortensen U.H."/>
            <person name="De vries R.P."/>
            <person name="Baker S.E."/>
            <person name="Andersen M.R."/>
        </authorList>
    </citation>
    <scope>NUCLEOTIDE SEQUENCE [LARGE SCALE GENOMIC DNA]</scope>
    <source>
        <strain evidence="2 3">CBS 756.74</strain>
    </source>
</reference>
<comment type="caution">
    <text evidence="2">The sequence shown here is derived from an EMBL/GenBank/DDBJ whole genome shotgun (WGS) entry which is preliminary data.</text>
</comment>
<evidence type="ECO:0000313" key="2">
    <source>
        <dbReference type="EMBL" id="KAL2859269.1"/>
    </source>
</evidence>
<evidence type="ECO:0000256" key="1">
    <source>
        <dbReference type="SAM" id="Phobius"/>
    </source>
</evidence>
<dbReference type="EMBL" id="JBFXLR010000003">
    <property type="protein sequence ID" value="KAL2859269.1"/>
    <property type="molecule type" value="Genomic_DNA"/>
</dbReference>
<dbReference type="RefSeq" id="XP_070904203.1">
    <property type="nucleotide sequence ID" value="XM_071038447.1"/>
</dbReference>
<keyword evidence="1" id="KW-0812">Transmembrane</keyword>
<dbReference type="Proteomes" id="UP001610444">
    <property type="component" value="Unassembled WGS sequence"/>
</dbReference>
<name>A0ABR4L3Z4_9EURO</name>
<keyword evidence="1" id="KW-1133">Transmembrane helix</keyword>
<gene>
    <name evidence="2" type="ORF">BJX68DRAFT_226060</name>
</gene>
<evidence type="ECO:0000313" key="3">
    <source>
        <dbReference type="Proteomes" id="UP001610444"/>
    </source>
</evidence>
<organism evidence="2 3">
    <name type="scientific">Aspergillus pseudodeflectus</name>
    <dbReference type="NCBI Taxonomy" id="176178"/>
    <lineage>
        <taxon>Eukaryota</taxon>
        <taxon>Fungi</taxon>
        <taxon>Dikarya</taxon>
        <taxon>Ascomycota</taxon>
        <taxon>Pezizomycotina</taxon>
        <taxon>Eurotiomycetes</taxon>
        <taxon>Eurotiomycetidae</taxon>
        <taxon>Eurotiales</taxon>
        <taxon>Aspergillaceae</taxon>
        <taxon>Aspergillus</taxon>
        <taxon>Aspergillus subgen. Nidulantes</taxon>
    </lineage>
</organism>